<dbReference type="EMBL" id="CM042889">
    <property type="protein sequence ID" value="KAI4319700.1"/>
    <property type="molecule type" value="Genomic_DNA"/>
</dbReference>
<keyword evidence="2" id="KW-1185">Reference proteome</keyword>
<evidence type="ECO:0000313" key="1">
    <source>
        <dbReference type="EMBL" id="KAI4319700.1"/>
    </source>
</evidence>
<name>A0ACB9MAJ5_9MYRT</name>
<protein>
    <submittedName>
        <fullName evidence="1">Uncharacterized protein</fullName>
    </submittedName>
</protein>
<dbReference type="Proteomes" id="UP001057402">
    <property type="component" value="Chromosome 10"/>
</dbReference>
<sequence>MEDDCLFEILDPEVMKHSGEEEISRIALLAKRCLGLNSRNRPSMKEVAAELEEVRKIAFPSLVLQNQGSNITAVTEYHDFSTDRSDADFGETEPSVDEHMLSVTTSW</sequence>
<accession>A0ACB9MAJ5</accession>
<organism evidence="1 2">
    <name type="scientific">Melastoma candidum</name>
    <dbReference type="NCBI Taxonomy" id="119954"/>
    <lineage>
        <taxon>Eukaryota</taxon>
        <taxon>Viridiplantae</taxon>
        <taxon>Streptophyta</taxon>
        <taxon>Embryophyta</taxon>
        <taxon>Tracheophyta</taxon>
        <taxon>Spermatophyta</taxon>
        <taxon>Magnoliopsida</taxon>
        <taxon>eudicotyledons</taxon>
        <taxon>Gunneridae</taxon>
        <taxon>Pentapetalae</taxon>
        <taxon>rosids</taxon>
        <taxon>malvids</taxon>
        <taxon>Myrtales</taxon>
        <taxon>Melastomataceae</taxon>
        <taxon>Melastomatoideae</taxon>
        <taxon>Melastomateae</taxon>
        <taxon>Melastoma</taxon>
    </lineage>
</organism>
<proteinExistence type="predicted"/>
<comment type="caution">
    <text evidence="1">The sequence shown here is derived from an EMBL/GenBank/DDBJ whole genome shotgun (WGS) entry which is preliminary data.</text>
</comment>
<evidence type="ECO:0000313" key="2">
    <source>
        <dbReference type="Proteomes" id="UP001057402"/>
    </source>
</evidence>
<gene>
    <name evidence="1" type="ORF">MLD38_033270</name>
</gene>
<reference evidence="2" key="1">
    <citation type="journal article" date="2023" name="Front. Plant Sci.">
        <title>Chromosomal-level genome assembly of Melastoma candidum provides insights into trichome evolution.</title>
        <authorList>
            <person name="Zhong Y."/>
            <person name="Wu W."/>
            <person name="Sun C."/>
            <person name="Zou P."/>
            <person name="Liu Y."/>
            <person name="Dai S."/>
            <person name="Zhou R."/>
        </authorList>
    </citation>
    <scope>NUCLEOTIDE SEQUENCE [LARGE SCALE GENOMIC DNA]</scope>
</reference>